<protein>
    <submittedName>
        <fullName evidence="3">VanZ like protein</fullName>
    </submittedName>
</protein>
<organism evidence="3 4">
    <name type="scientific">Flavobacterium dankookense</name>
    <dbReference type="NCBI Taxonomy" id="706186"/>
    <lineage>
        <taxon>Bacteria</taxon>
        <taxon>Pseudomonadati</taxon>
        <taxon>Bacteroidota</taxon>
        <taxon>Flavobacteriia</taxon>
        <taxon>Flavobacteriales</taxon>
        <taxon>Flavobacteriaceae</taxon>
        <taxon>Flavobacterium</taxon>
    </lineage>
</organism>
<keyword evidence="1" id="KW-0472">Membrane</keyword>
<dbReference type="Pfam" id="PF04892">
    <property type="entry name" value="VanZ"/>
    <property type="match status" value="1"/>
</dbReference>
<keyword evidence="4" id="KW-1185">Reference proteome</keyword>
<evidence type="ECO:0000256" key="1">
    <source>
        <dbReference type="SAM" id="Phobius"/>
    </source>
</evidence>
<sequence>MIIKHLSEHKKTCFFLAVSWTVTIALLCLVKDSDLPSIGIKVSGLDKVVHFGFHFLFTLLWAIYFFASRKVVTVKLITTIIFCSFLFGVSIEFLQGIFTTTRQADFFDVLSNTFGALVAGLIAKKTLKKQSN</sequence>
<dbReference type="Proteomes" id="UP000295260">
    <property type="component" value="Unassembled WGS sequence"/>
</dbReference>
<feature type="transmembrane region" description="Helical" evidence="1">
    <location>
        <begin position="74"/>
        <end position="94"/>
    </location>
</feature>
<dbReference type="EMBL" id="SNXR01000012">
    <property type="protein sequence ID" value="TDP60270.1"/>
    <property type="molecule type" value="Genomic_DNA"/>
</dbReference>
<evidence type="ECO:0000259" key="2">
    <source>
        <dbReference type="Pfam" id="PF04892"/>
    </source>
</evidence>
<gene>
    <name evidence="3" type="ORF">BC748_1251</name>
</gene>
<dbReference type="PANTHER" id="PTHR28008:SF1">
    <property type="entry name" value="DOMAIN PROTEIN, PUTATIVE (AFU_ORTHOLOGUE AFUA_3G10980)-RELATED"/>
    <property type="match status" value="1"/>
</dbReference>
<dbReference type="NCBIfam" id="NF037970">
    <property type="entry name" value="vanZ_1"/>
    <property type="match status" value="1"/>
</dbReference>
<reference evidence="3 4" key="1">
    <citation type="submission" date="2019-03" db="EMBL/GenBank/DDBJ databases">
        <title>Genomic Encyclopedia of Archaeal and Bacterial Type Strains, Phase II (KMG-II): from individual species to whole genera.</title>
        <authorList>
            <person name="Goeker M."/>
        </authorList>
    </citation>
    <scope>NUCLEOTIDE SEQUENCE [LARGE SCALE GENOMIC DNA]</scope>
    <source>
        <strain evidence="3 4">DSM 25687</strain>
    </source>
</reference>
<feature type="transmembrane region" description="Helical" evidence="1">
    <location>
        <begin position="50"/>
        <end position="67"/>
    </location>
</feature>
<dbReference type="RefSeq" id="WP_133532553.1">
    <property type="nucleotide sequence ID" value="NZ_SNXR01000012.1"/>
</dbReference>
<dbReference type="PANTHER" id="PTHR28008">
    <property type="entry name" value="DOMAIN PROTEIN, PUTATIVE (AFU_ORTHOLOGUE AFUA_3G10980)-RELATED"/>
    <property type="match status" value="1"/>
</dbReference>
<dbReference type="OrthoDB" id="5472246at2"/>
<dbReference type="AlphaFoldDB" id="A0A4R6QD92"/>
<feature type="transmembrane region" description="Helical" evidence="1">
    <location>
        <begin position="12"/>
        <end position="30"/>
    </location>
</feature>
<accession>A0A4R6QD92</accession>
<dbReference type="InterPro" id="IPR006976">
    <property type="entry name" value="VanZ-like"/>
</dbReference>
<name>A0A4R6QD92_9FLAO</name>
<evidence type="ECO:0000313" key="4">
    <source>
        <dbReference type="Proteomes" id="UP000295260"/>
    </source>
</evidence>
<feature type="transmembrane region" description="Helical" evidence="1">
    <location>
        <begin position="106"/>
        <end position="123"/>
    </location>
</feature>
<comment type="caution">
    <text evidence="3">The sequence shown here is derived from an EMBL/GenBank/DDBJ whole genome shotgun (WGS) entry which is preliminary data.</text>
</comment>
<feature type="domain" description="VanZ-like" evidence="2">
    <location>
        <begin position="42"/>
        <end position="124"/>
    </location>
</feature>
<evidence type="ECO:0000313" key="3">
    <source>
        <dbReference type="EMBL" id="TDP60270.1"/>
    </source>
</evidence>
<proteinExistence type="predicted"/>
<keyword evidence="1" id="KW-0812">Transmembrane</keyword>
<keyword evidence="1" id="KW-1133">Transmembrane helix</keyword>